<feature type="binding site" evidence="6">
    <location>
        <position position="291"/>
    </location>
    <ligand>
        <name>FAD</name>
        <dbReference type="ChEBI" id="CHEBI:57692"/>
    </ligand>
</feature>
<dbReference type="InterPro" id="IPR022890">
    <property type="entry name" value="Fd--NADP_Rdtase_type_2"/>
</dbReference>
<comment type="catalytic activity">
    <reaction evidence="6">
        <text>2 reduced [2Fe-2S]-[ferredoxin] + NADP(+) + H(+) = 2 oxidized [2Fe-2S]-[ferredoxin] + NADPH</text>
        <dbReference type="Rhea" id="RHEA:20125"/>
        <dbReference type="Rhea" id="RHEA-COMP:10000"/>
        <dbReference type="Rhea" id="RHEA-COMP:10001"/>
        <dbReference type="ChEBI" id="CHEBI:15378"/>
        <dbReference type="ChEBI" id="CHEBI:33737"/>
        <dbReference type="ChEBI" id="CHEBI:33738"/>
        <dbReference type="ChEBI" id="CHEBI:57783"/>
        <dbReference type="ChEBI" id="CHEBI:58349"/>
        <dbReference type="EC" id="1.18.1.2"/>
    </reaction>
</comment>
<dbReference type="Pfam" id="PF07992">
    <property type="entry name" value="Pyr_redox_2"/>
    <property type="match status" value="1"/>
</dbReference>
<evidence type="ECO:0000259" key="7">
    <source>
        <dbReference type="Pfam" id="PF07992"/>
    </source>
</evidence>
<name>A0A094YVZ5_ALKAL</name>
<evidence type="ECO:0000256" key="1">
    <source>
        <dbReference type="ARBA" id="ARBA00011738"/>
    </source>
</evidence>
<dbReference type="PRINTS" id="PR00368">
    <property type="entry name" value="FADPNR"/>
</dbReference>
<evidence type="ECO:0000256" key="4">
    <source>
        <dbReference type="ARBA" id="ARBA00022857"/>
    </source>
</evidence>
<feature type="binding site" evidence="6">
    <location>
        <position position="332"/>
    </location>
    <ligand>
        <name>FAD</name>
        <dbReference type="ChEBI" id="CHEBI:57692"/>
    </ligand>
</feature>
<comment type="caution">
    <text evidence="8">The sequence shown here is derived from an EMBL/GenBank/DDBJ whole genome shotgun (WGS) entry which is preliminary data.</text>
</comment>
<reference evidence="8 10" key="1">
    <citation type="journal article" date="2014" name="Genome Announc.">
        <title>Draft Genome Sequence of Bacillus alcalophilus AV1934, a Classic Alkaliphile Isolated from Human Feces in 1934.</title>
        <authorList>
            <person name="Attie O."/>
            <person name="Jayaprakash A."/>
            <person name="Shah H."/>
            <person name="Paulsen I.T."/>
            <person name="Morino M."/>
            <person name="Takahashi Y."/>
            <person name="Narumi I."/>
            <person name="Sachidanandam R."/>
            <person name="Satoh K."/>
            <person name="Ito M."/>
            <person name="Krulwich T.A."/>
        </authorList>
    </citation>
    <scope>NUCLEOTIDE SEQUENCE [LARGE SCALE GENOMIC DNA]</scope>
    <source>
        <strain evidence="8 10">AV1934</strain>
    </source>
</reference>
<feature type="binding site" evidence="6">
    <location>
        <position position="44"/>
    </location>
    <ligand>
        <name>FAD</name>
        <dbReference type="ChEBI" id="CHEBI:57692"/>
    </ligand>
</feature>
<dbReference type="GO" id="GO:0050660">
    <property type="term" value="F:flavin adenine dinucleotide binding"/>
    <property type="evidence" value="ECO:0007669"/>
    <property type="project" value="UniProtKB-UniRule"/>
</dbReference>
<protein>
    <recommendedName>
        <fullName evidence="6">Ferredoxin--NADP reductase</fullName>
        <shortName evidence="6">FNR</shortName>
        <shortName evidence="6">Fd-NADP(+) reductase</shortName>
        <ecNumber evidence="6">1.18.1.2</ecNumber>
    </recommendedName>
</protein>
<dbReference type="RefSeq" id="WP_003322765.1">
    <property type="nucleotide sequence ID" value="NZ_ALPT02000023.1"/>
</dbReference>
<keyword evidence="4 6" id="KW-0521">NADP</keyword>
<gene>
    <name evidence="9" type="ORF">AJ85_06030</name>
    <name evidence="8" type="ORF">BALCAV_0208605</name>
</gene>
<dbReference type="SUPFAM" id="SSF51905">
    <property type="entry name" value="FAD/NAD(P)-binding domain"/>
    <property type="match status" value="1"/>
</dbReference>
<dbReference type="Proteomes" id="UP000297014">
    <property type="component" value="Unassembled WGS sequence"/>
</dbReference>
<dbReference type="PRINTS" id="PR00469">
    <property type="entry name" value="PNDRDTASEII"/>
</dbReference>
<dbReference type="eggNOG" id="COG0492">
    <property type="taxonomic scope" value="Bacteria"/>
</dbReference>
<dbReference type="Proteomes" id="UP000002754">
    <property type="component" value="Unassembled WGS sequence"/>
</dbReference>
<accession>A0A094YVZ5</accession>
<evidence type="ECO:0000256" key="5">
    <source>
        <dbReference type="ARBA" id="ARBA00023002"/>
    </source>
</evidence>
<dbReference type="GO" id="GO:0050661">
    <property type="term" value="F:NADP binding"/>
    <property type="evidence" value="ECO:0007669"/>
    <property type="project" value="UniProtKB-UniRule"/>
</dbReference>
<comment type="subunit">
    <text evidence="1 6">Homodimer.</text>
</comment>
<evidence type="ECO:0000313" key="8">
    <source>
        <dbReference type="EMBL" id="KGA97687.1"/>
    </source>
</evidence>
<sequence length="350" mass="38680">MHSIDLFDVTIIGAGPAGLYSAFYSGLREMKTKIIEYQPRLGGKVHVYPEKMIWDVGGLTPTPGAKLIEQIVQQGLTFNPEVVLNEKVTSISRDLDEGYFILTSATGNIHYSKTIIVAVGGGILSPSKIEIDGAERFEITNLNYTVKSLQHFKNKVVMISGGGNSAIDWANELEPIAKKVYLTYRKEALTGHEAQVTQLSNSGCECHFNSYITKFIPNETHDRISSVELMNHRTKSTSYIDVDEVIINHGYERDSTLLQKSSLPIELVEDFYIKGTSQSESTVPGIFAAGDILSHPGKVHLIAGAFQDAANAVNKAKQYIQPDAAQTAMVSSHNEIFKQRNKELIKQFVK</sequence>
<feature type="binding site" evidence="6">
    <location>
        <position position="36"/>
    </location>
    <ligand>
        <name>FAD</name>
        <dbReference type="ChEBI" id="CHEBI:57692"/>
    </ligand>
</feature>
<evidence type="ECO:0000256" key="6">
    <source>
        <dbReference type="HAMAP-Rule" id="MF_01685"/>
    </source>
</evidence>
<feature type="domain" description="FAD/NAD(P)-binding" evidence="7">
    <location>
        <begin position="7"/>
        <end position="308"/>
    </location>
</feature>
<dbReference type="PANTHER" id="PTHR48105">
    <property type="entry name" value="THIOREDOXIN REDUCTASE 1-RELATED-RELATED"/>
    <property type="match status" value="1"/>
</dbReference>
<proteinExistence type="inferred from homology"/>
<comment type="cofactor">
    <cofactor evidence="6">
        <name>FAD</name>
        <dbReference type="ChEBI" id="CHEBI:57692"/>
    </cofactor>
    <text evidence="6">Binds 1 FAD per subunit.</text>
</comment>
<dbReference type="HAMAP" id="MF_01685">
    <property type="entry name" value="FENR2"/>
    <property type="match status" value="1"/>
</dbReference>
<dbReference type="InterPro" id="IPR023753">
    <property type="entry name" value="FAD/NAD-binding_dom"/>
</dbReference>
<dbReference type="Gene3D" id="3.50.50.60">
    <property type="entry name" value="FAD/NAD(P)-binding domain"/>
    <property type="match status" value="2"/>
</dbReference>
<dbReference type="EMBL" id="ALPT02000023">
    <property type="protein sequence ID" value="KGA97687.1"/>
    <property type="molecule type" value="Genomic_DNA"/>
</dbReference>
<evidence type="ECO:0000313" key="10">
    <source>
        <dbReference type="Proteomes" id="UP000002754"/>
    </source>
</evidence>
<evidence type="ECO:0000313" key="11">
    <source>
        <dbReference type="Proteomes" id="UP000297014"/>
    </source>
</evidence>
<organism evidence="8 10">
    <name type="scientific">Alkalihalobacillus alcalophilus ATCC 27647 = CGMCC 1.3604</name>
    <dbReference type="NCBI Taxonomy" id="1218173"/>
    <lineage>
        <taxon>Bacteria</taxon>
        <taxon>Bacillati</taxon>
        <taxon>Bacillota</taxon>
        <taxon>Bacilli</taxon>
        <taxon>Bacillales</taxon>
        <taxon>Bacillaceae</taxon>
        <taxon>Alkalihalobacillus</taxon>
    </lineage>
</organism>
<keyword evidence="2 6" id="KW-0285">Flavoprotein</keyword>
<comment type="similarity">
    <text evidence="6">Belongs to the ferredoxin--NADP reductase type 2 family.</text>
</comment>
<keyword evidence="3 6" id="KW-0274">FAD</keyword>
<keyword evidence="5 6" id="KW-0560">Oxidoreductase</keyword>
<dbReference type="STRING" id="1218173.BALCAV_0208605"/>
<keyword evidence="10" id="KW-1185">Reference proteome</keyword>
<dbReference type="EC" id="1.18.1.2" evidence="6"/>
<comment type="caution">
    <text evidence="6">Lacks conserved residue(s) required for the propagation of feature annotation.</text>
</comment>
<dbReference type="AlphaFoldDB" id="A0A094YVZ5"/>
<evidence type="ECO:0000313" key="9">
    <source>
        <dbReference type="EMBL" id="THG91282.1"/>
    </source>
</evidence>
<dbReference type="EMBL" id="JALP01000079">
    <property type="protein sequence ID" value="THG91282.1"/>
    <property type="molecule type" value="Genomic_DNA"/>
</dbReference>
<dbReference type="OrthoDB" id="9806179at2"/>
<evidence type="ECO:0000256" key="2">
    <source>
        <dbReference type="ARBA" id="ARBA00022630"/>
    </source>
</evidence>
<evidence type="ECO:0000256" key="3">
    <source>
        <dbReference type="ARBA" id="ARBA00022827"/>
    </source>
</evidence>
<reference evidence="9 11" key="2">
    <citation type="submission" date="2014-01" db="EMBL/GenBank/DDBJ databases">
        <title>Draft genome sequencing of Bacillus alcalophilus CGMCC 1.3604.</title>
        <authorList>
            <person name="Yang J."/>
            <person name="Diao L."/>
            <person name="Yang S."/>
        </authorList>
    </citation>
    <scope>NUCLEOTIDE SEQUENCE [LARGE SCALE GENOMIC DNA]</scope>
    <source>
        <strain evidence="9 11">CGMCC 1.3604</strain>
    </source>
</reference>
<feature type="binding site" evidence="6">
    <location>
        <position position="124"/>
    </location>
    <ligand>
        <name>FAD</name>
        <dbReference type="ChEBI" id="CHEBI:57692"/>
    </ligand>
</feature>
<feature type="binding site" evidence="6">
    <location>
        <position position="88"/>
    </location>
    <ligand>
        <name>FAD</name>
        <dbReference type="ChEBI" id="CHEBI:57692"/>
    </ligand>
</feature>
<feature type="binding site" evidence="6">
    <location>
        <position position="48"/>
    </location>
    <ligand>
        <name>FAD</name>
        <dbReference type="ChEBI" id="CHEBI:57692"/>
    </ligand>
</feature>
<dbReference type="InterPro" id="IPR036188">
    <property type="entry name" value="FAD/NAD-bd_sf"/>
</dbReference>
<dbReference type="InterPro" id="IPR050097">
    <property type="entry name" value="Ferredoxin-NADP_redctase_2"/>
</dbReference>
<dbReference type="GO" id="GO:0004324">
    <property type="term" value="F:ferredoxin-NADP+ reductase activity"/>
    <property type="evidence" value="ECO:0007669"/>
    <property type="project" value="UniProtKB-UniRule"/>
</dbReference>